<evidence type="ECO:0000313" key="3">
    <source>
        <dbReference type="Proteomes" id="UP001139971"/>
    </source>
</evidence>
<dbReference type="Proteomes" id="UP001139971">
    <property type="component" value="Unassembled WGS sequence"/>
</dbReference>
<sequence>MHGPARDGPARACRDDVRGLRCALAKPGGRAMLDEVPFAAFEAIVGQTVRMARGDEYIDVELALAQRLNNPSPRNEPFMVILRENGASRSALQGMYDVHHPTLGILNLFVVPVGPDGKGMCYEITFN</sequence>
<gene>
    <name evidence="2" type="ORF">OD750_001285</name>
</gene>
<proteinExistence type="predicted"/>
<name>A0A9X4BHK0_9GAMM</name>
<dbReference type="EMBL" id="JAOVZO020000001">
    <property type="protein sequence ID" value="MDC8011172.1"/>
    <property type="molecule type" value="Genomic_DNA"/>
</dbReference>
<comment type="caution">
    <text evidence="2">The sequence shown here is derived from an EMBL/GenBank/DDBJ whole genome shotgun (WGS) entry which is preliminary data.</text>
</comment>
<dbReference type="AlphaFoldDB" id="A0A9X4BHK0"/>
<evidence type="ECO:0000313" key="2">
    <source>
        <dbReference type="EMBL" id="MDC8011172.1"/>
    </source>
</evidence>
<organism evidence="2 3">
    <name type="scientific">Tahibacter soli</name>
    <dbReference type="NCBI Taxonomy" id="2983605"/>
    <lineage>
        <taxon>Bacteria</taxon>
        <taxon>Pseudomonadati</taxon>
        <taxon>Pseudomonadota</taxon>
        <taxon>Gammaproteobacteria</taxon>
        <taxon>Lysobacterales</taxon>
        <taxon>Rhodanobacteraceae</taxon>
        <taxon>Tahibacter</taxon>
    </lineage>
</organism>
<keyword evidence="3" id="KW-1185">Reference proteome</keyword>
<dbReference type="RefSeq" id="WP_263544587.1">
    <property type="nucleotide sequence ID" value="NZ_JAOVZO020000001.1"/>
</dbReference>
<evidence type="ECO:0000259" key="1">
    <source>
        <dbReference type="Pfam" id="PF21880"/>
    </source>
</evidence>
<dbReference type="InterPro" id="IPR054209">
    <property type="entry name" value="DUF6916"/>
</dbReference>
<accession>A0A9X4BHK0</accession>
<feature type="domain" description="DUF6916" evidence="1">
    <location>
        <begin position="38"/>
        <end position="126"/>
    </location>
</feature>
<dbReference type="Pfam" id="PF21880">
    <property type="entry name" value="DUF6916"/>
    <property type="match status" value="1"/>
</dbReference>
<protein>
    <recommendedName>
        <fullName evidence="1">DUF6916 domain-containing protein</fullName>
    </recommendedName>
</protein>
<reference evidence="2" key="1">
    <citation type="submission" date="2023-02" db="EMBL/GenBank/DDBJ databases">
        <title>Tahibacter soli sp. nov. isolated from soil.</title>
        <authorList>
            <person name="Baek J.H."/>
            <person name="Lee J.K."/>
            <person name="Choi D.G."/>
            <person name="Jeon C.O."/>
        </authorList>
    </citation>
    <scope>NUCLEOTIDE SEQUENCE</scope>
    <source>
        <strain evidence="2">BL</strain>
    </source>
</reference>